<organism evidence="1 2">
    <name type="scientific">Marasmius crinis-equi</name>
    <dbReference type="NCBI Taxonomy" id="585013"/>
    <lineage>
        <taxon>Eukaryota</taxon>
        <taxon>Fungi</taxon>
        <taxon>Dikarya</taxon>
        <taxon>Basidiomycota</taxon>
        <taxon>Agaricomycotina</taxon>
        <taxon>Agaricomycetes</taxon>
        <taxon>Agaricomycetidae</taxon>
        <taxon>Agaricales</taxon>
        <taxon>Marasmiineae</taxon>
        <taxon>Marasmiaceae</taxon>
        <taxon>Marasmius</taxon>
    </lineage>
</organism>
<evidence type="ECO:0000313" key="1">
    <source>
        <dbReference type="EMBL" id="KAL0575942.1"/>
    </source>
</evidence>
<accession>A0ABR3FKL7</accession>
<dbReference type="Proteomes" id="UP001465976">
    <property type="component" value="Unassembled WGS sequence"/>
</dbReference>
<evidence type="ECO:0000313" key="2">
    <source>
        <dbReference type="Proteomes" id="UP001465976"/>
    </source>
</evidence>
<gene>
    <name evidence="1" type="ORF">V5O48_006031</name>
</gene>
<keyword evidence="2" id="KW-1185">Reference proteome</keyword>
<protein>
    <submittedName>
        <fullName evidence="1">Uncharacterized protein</fullName>
    </submittedName>
</protein>
<dbReference type="EMBL" id="JBAHYK010000260">
    <property type="protein sequence ID" value="KAL0575942.1"/>
    <property type="molecule type" value="Genomic_DNA"/>
</dbReference>
<name>A0ABR3FKL7_9AGAR</name>
<proteinExistence type="predicted"/>
<sequence>MDHVRLISPYLKFSSDARKIIHFLNASSFIKPSEYTVEAFNFNSASKLKTLVSGTKTVSIEEPEVLVPSELPGTADRIETAENCRLLPKILESWTVEPSDRTK</sequence>
<reference evidence="1 2" key="1">
    <citation type="submission" date="2024-02" db="EMBL/GenBank/DDBJ databases">
        <title>A draft genome for the cacao thread blight pathogen Marasmius crinis-equi.</title>
        <authorList>
            <person name="Cohen S.P."/>
            <person name="Baruah I.K."/>
            <person name="Amoako-Attah I."/>
            <person name="Bukari Y."/>
            <person name="Meinhardt L.W."/>
            <person name="Bailey B.A."/>
        </authorList>
    </citation>
    <scope>NUCLEOTIDE SEQUENCE [LARGE SCALE GENOMIC DNA]</scope>
    <source>
        <strain evidence="1 2">GH-76</strain>
    </source>
</reference>
<comment type="caution">
    <text evidence="1">The sequence shown here is derived from an EMBL/GenBank/DDBJ whole genome shotgun (WGS) entry which is preliminary data.</text>
</comment>